<proteinExistence type="predicted"/>
<evidence type="ECO:0000313" key="2">
    <source>
        <dbReference type="Proteomes" id="UP000824190"/>
    </source>
</evidence>
<reference evidence="1" key="1">
    <citation type="journal article" date="2021" name="PeerJ">
        <title>Extensive microbial diversity within the chicken gut microbiome revealed by metagenomics and culture.</title>
        <authorList>
            <person name="Gilroy R."/>
            <person name="Ravi A."/>
            <person name="Getino M."/>
            <person name="Pursley I."/>
            <person name="Horton D.L."/>
            <person name="Alikhan N.F."/>
            <person name="Baker D."/>
            <person name="Gharbi K."/>
            <person name="Hall N."/>
            <person name="Watson M."/>
            <person name="Adriaenssens E.M."/>
            <person name="Foster-Nyarko E."/>
            <person name="Jarju S."/>
            <person name="Secka A."/>
            <person name="Antonio M."/>
            <person name="Oren A."/>
            <person name="Chaudhuri R.R."/>
            <person name="La Ragione R."/>
            <person name="Hildebrand F."/>
            <person name="Pallen M.J."/>
        </authorList>
    </citation>
    <scope>NUCLEOTIDE SEQUENCE</scope>
    <source>
        <strain evidence="1">CHK32-1732</strain>
    </source>
</reference>
<dbReference type="Pfam" id="PF11248">
    <property type="entry name" value="DUF3046"/>
    <property type="match status" value="1"/>
</dbReference>
<accession>A0A9D1RSV5</accession>
<dbReference type="InterPro" id="IPR021408">
    <property type="entry name" value="DUF3046"/>
</dbReference>
<reference evidence="1" key="2">
    <citation type="submission" date="2021-04" db="EMBL/GenBank/DDBJ databases">
        <authorList>
            <person name="Gilroy R."/>
        </authorList>
    </citation>
    <scope>NUCLEOTIDE SEQUENCE</scope>
    <source>
        <strain evidence="1">CHK32-1732</strain>
    </source>
</reference>
<name>A0A9D1RSV5_9CORY</name>
<dbReference type="AlphaFoldDB" id="A0A9D1RSV5"/>
<sequence length="68" mass="7682">MRRTEFDRLVSGEFGDSFGTWIAGSHVLESLGQTPADLIEQGHDLREIWLGLCNDFDVPPERHLGEDL</sequence>
<protein>
    <submittedName>
        <fullName evidence="1">DUF3046 domain-containing protein</fullName>
    </submittedName>
</protein>
<comment type="caution">
    <text evidence="1">The sequence shown here is derived from an EMBL/GenBank/DDBJ whole genome shotgun (WGS) entry which is preliminary data.</text>
</comment>
<dbReference type="EMBL" id="DXGC01000090">
    <property type="protein sequence ID" value="HIW92167.1"/>
    <property type="molecule type" value="Genomic_DNA"/>
</dbReference>
<organism evidence="1 2">
    <name type="scientific">Candidatus Corynebacterium avicola</name>
    <dbReference type="NCBI Taxonomy" id="2838527"/>
    <lineage>
        <taxon>Bacteria</taxon>
        <taxon>Bacillati</taxon>
        <taxon>Actinomycetota</taxon>
        <taxon>Actinomycetes</taxon>
        <taxon>Mycobacteriales</taxon>
        <taxon>Corynebacteriaceae</taxon>
        <taxon>Corynebacterium</taxon>
    </lineage>
</organism>
<evidence type="ECO:0000313" key="1">
    <source>
        <dbReference type="EMBL" id="HIW92167.1"/>
    </source>
</evidence>
<gene>
    <name evidence="1" type="ORF">H9870_10960</name>
</gene>
<dbReference type="Proteomes" id="UP000824190">
    <property type="component" value="Unassembled WGS sequence"/>
</dbReference>